<dbReference type="EMBL" id="QJNS01000366">
    <property type="protein sequence ID" value="RYO78706.1"/>
    <property type="molecule type" value="Genomic_DNA"/>
</dbReference>
<reference evidence="1 2" key="1">
    <citation type="submission" date="2018-06" db="EMBL/GenBank/DDBJ databases">
        <title>Complete Genomes of Monosporascus.</title>
        <authorList>
            <person name="Robinson A.J."/>
            <person name="Natvig D.O."/>
        </authorList>
    </citation>
    <scope>NUCLEOTIDE SEQUENCE [LARGE SCALE GENOMIC DNA]</scope>
    <source>
        <strain evidence="1 2">CBS 609.92</strain>
    </source>
</reference>
<evidence type="ECO:0000313" key="1">
    <source>
        <dbReference type="EMBL" id="RYO78706.1"/>
    </source>
</evidence>
<dbReference type="Proteomes" id="UP000294003">
    <property type="component" value="Unassembled WGS sequence"/>
</dbReference>
<sequence>MTLRPLEIISARNRGSGDLPSWVVALRGREVLHKRKDDPPDRGGWFAAALSYARPVRRGVSRAEEKLTALQELAPDLSYIGERHEPLPDVEAEDDEKEWASMRVRLDGLYNGAALFATKYGLLGLCKGDLRNGDEVY</sequence>
<proteinExistence type="predicted"/>
<accession>A0ABY0GWK0</accession>
<comment type="caution">
    <text evidence="1">The sequence shown here is derived from an EMBL/GenBank/DDBJ whole genome shotgun (WGS) entry which is preliminary data.</text>
</comment>
<keyword evidence="2" id="KW-1185">Reference proteome</keyword>
<gene>
    <name evidence="1" type="ORF">DL762_008559</name>
</gene>
<protein>
    <submittedName>
        <fullName evidence="1">Uncharacterized protein</fullName>
    </submittedName>
</protein>
<name>A0ABY0GWK0_9PEZI</name>
<organism evidence="1 2">
    <name type="scientific">Monosporascus cannonballus</name>
    <dbReference type="NCBI Taxonomy" id="155416"/>
    <lineage>
        <taxon>Eukaryota</taxon>
        <taxon>Fungi</taxon>
        <taxon>Dikarya</taxon>
        <taxon>Ascomycota</taxon>
        <taxon>Pezizomycotina</taxon>
        <taxon>Sordariomycetes</taxon>
        <taxon>Xylariomycetidae</taxon>
        <taxon>Xylariales</taxon>
        <taxon>Xylariales incertae sedis</taxon>
        <taxon>Monosporascus</taxon>
    </lineage>
</organism>
<evidence type="ECO:0000313" key="2">
    <source>
        <dbReference type="Proteomes" id="UP000294003"/>
    </source>
</evidence>